<accession>A0A120K178</accession>
<dbReference type="GO" id="GO:0005737">
    <property type="term" value="C:cytoplasm"/>
    <property type="evidence" value="ECO:0007669"/>
    <property type="project" value="UniProtKB-SubCell"/>
</dbReference>
<evidence type="ECO:0000256" key="6">
    <source>
        <dbReference type="ARBA" id="ARBA00023242"/>
    </source>
</evidence>
<protein>
    <submittedName>
        <fullName evidence="8">HBR213Cp</fullName>
    </submittedName>
</protein>
<dbReference type="GO" id="GO:0042254">
    <property type="term" value="P:ribosome biogenesis"/>
    <property type="evidence" value="ECO:0007669"/>
    <property type="project" value="UniProtKB-KW"/>
</dbReference>
<dbReference type="Pfam" id="PF09135">
    <property type="entry name" value="Alb1"/>
    <property type="match status" value="1"/>
</dbReference>
<dbReference type="RefSeq" id="XP_017986110.1">
    <property type="nucleotide sequence ID" value="XM_018130621.1"/>
</dbReference>
<evidence type="ECO:0000313" key="9">
    <source>
        <dbReference type="Proteomes" id="UP000243052"/>
    </source>
</evidence>
<dbReference type="STRING" id="45286.A0A120K178"/>
<evidence type="ECO:0000256" key="1">
    <source>
        <dbReference type="ARBA" id="ARBA00004123"/>
    </source>
</evidence>
<dbReference type="InterPro" id="IPR022784">
    <property type="entry name" value="Ribosome_bgen_Alb1"/>
</dbReference>
<evidence type="ECO:0000256" key="2">
    <source>
        <dbReference type="ARBA" id="ARBA00004496"/>
    </source>
</evidence>
<keyword evidence="4" id="KW-0963">Cytoplasm</keyword>
<sequence>MPSKNSINRPKQKINLNRKIQKNAAKRNARERAGLLAPPRSSPDSMSGQVKSIPWELYKGSKLESGPTTTKTLSKKRAKKIERNLRYNEQRKLLIEVQAAKESGMEIDMETSLVSSRSRKKEAKQGLLEKTKASIWSVLEDTTTQELPLQTGAGTILGSKYF</sequence>
<evidence type="ECO:0000256" key="4">
    <source>
        <dbReference type="ARBA" id="ARBA00022490"/>
    </source>
</evidence>
<evidence type="ECO:0000313" key="8">
    <source>
        <dbReference type="EMBL" id="AMD19114.1"/>
    </source>
</evidence>
<dbReference type="GO" id="GO:0005634">
    <property type="term" value="C:nucleus"/>
    <property type="evidence" value="ECO:0007669"/>
    <property type="project" value="UniProtKB-SubCell"/>
</dbReference>
<keyword evidence="3" id="KW-0813">Transport</keyword>
<dbReference type="Proteomes" id="UP000243052">
    <property type="component" value="Chromosome ii"/>
</dbReference>
<keyword evidence="5" id="KW-0690">Ribosome biogenesis</keyword>
<organism evidence="8 9">
    <name type="scientific">Eremothecium sinecaudum</name>
    <dbReference type="NCBI Taxonomy" id="45286"/>
    <lineage>
        <taxon>Eukaryota</taxon>
        <taxon>Fungi</taxon>
        <taxon>Dikarya</taxon>
        <taxon>Ascomycota</taxon>
        <taxon>Saccharomycotina</taxon>
        <taxon>Saccharomycetes</taxon>
        <taxon>Saccharomycetales</taxon>
        <taxon>Saccharomycetaceae</taxon>
        <taxon>Eremothecium</taxon>
    </lineage>
</organism>
<dbReference type="EMBL" id="CP014242">
    <property type="protein sequence ID" value="AMD19114.1"/>
    <property type="molecule type" value="Genomic_DNA"/>
</dbReference>
<dbReference type="OrthoDB" id="4086742at2759"/>
<proteinExistence type="predicted"/>
<dbReference type="AlphaFoldDB" id="A0A120K178"/>
<gene>
    <name evidence="8" type="ORF">AW171_hschr2926</name>
</gene>
<keyword evidence="9" id="KW-1185">Reference proteome</keyword>
<dbReference type="GeneID" id="28722579"/>
<comment type="subcellular location">
    <subcellularLocation>
        <location evidence="2">Cytoplasm</location>
    </subcellularLocation>
    <subcellularLocation>
        <location evidence="1">Nucleus</location>
    </subcellularLocation>
</comment>
<reference evidence="8 9" key="1">
    <citation type="submission" date="2016-01" db="EMBL/GenBank/DDBJ databases">
        <title>Genome sequence of the yeast Holleya sinecauda.</title>
        <authorList>
            <person name="Dietrich F.S."/>
        </authorList>
    </citation>
    <scope>NUCLEOTIDE SEQUENCE [LARGE SCALE GENOMIC DNA]</scope>
    <source>
        <strain evidence="8 9">ATCC 58844</strain>
    </source>
</reference>
<feature type="region of interest" description="Disordered" evidence="7">
    <location>
        <begin position="1"/>
        <end position="50"/>
    </location>
</feature>
<evidence type="ECO:0000256" key="3">
    <source>
        <dbReference type="ARBA" id="ARBA00022448"/>
    </source>
</evidence>
<evidence type="ECO:0000256" key="5">
    <source>
        <dbReference type="ARBA" id="ARBA00022517"/>
    </source>
</evidence>
<evidence type="ECO:0000256" key="7">
    <source>
        <dbReference type="SAM" id="MobiDB-lite"/>
    </source>
</evidence>
<keyword evidence="6" id="KW-0539">Nucleus</keyword>
<name>A0A120K178_9SACH</name>